<sequence>MAERVYVVAGELSGDAHGAGLLRSLREMVPGVEIHGAGGPEMAEVAGGGLRDWVEDAAVMGVWEVLKRYGWFKERFAEMLADLKKFQPNVLLLIDYPGFNLRFAEAVRRECPATRIVYYISPKVWAWNKRRIPVMARLLDEVLCLFPFEPPIFEKAGLKASFVGNPLVDELEEKRLPGVARDGRLVGLFPGSREREIARLFPMMIESAKRLKSWNPALEFEVPAATAKLAEQIRGQMAEAGAADLIRVTSGGSHSLMQRACCAVIASGTATLEAGYYGLPYVLVYRTAPLTYVLARLLVKIEFIGLVNILAGKGVIEELIQGKAEPVAVSRSLQAFLESPERRTTLQARLAETSAALGGRGAHERAARAVADWLRRA</sequence>
<name>A0A934R5H0_9BACT</name>
<dbReference type="GO" id="GO:0005543">
    <property type="term" value="F:phospholipid binding"/>
    <property type="evidence" value="ECO:0007669"/>
    <property type="project" value="TreeGrafter"/>
</dbReference>
<dbReference type="PANTHER" id="PTHR30372">
    <property type="entry name" value="LIPID-A-DISACCHARIDE SYNTHASE"/>
    <property type="match status" value="1"/>
</dbReference>
<comment type="function">
    <text evidence="1">Condensation of UDP-2,3-diacylglucosamine and 2,3-diacylglucosamine-1-phosphate to form lipid A disaccharide, a precursor of lipid A, a phosphorylated glycolipid that anchors the lipopolysaccharide to the outer membrane of the cell.</text>
</comment>
<dbReference type="PANTHER" id="PTHR30372:SF4">
    <property type="entry name" value="LIPID-A-DISACCHARIDE SYNTHASE, MITOCHONDRIAL-RELATED"/>
    <property type="match status" value="1"/>
</dbReference>
<dbReference type="SUPFAM" id="SSF53756">
    <property type="entry name" value="UDP-Glycosyltransferase/glycogen phosphorylase"/>
    <property type="match status" value="1"/>
</dbReference>
<dbReference type="EMBL" id="JAENIK010000010">
    <property type="protein sequence ID" value="MBK1815820.1"/>
    <property type="molecule type" value="Genomic_DNA"/>
</dbReference>
<dbReference type="GO" id="GO:0008915">
    <property type="term" value="F:lipid-A-disaccharide synthase activity"/>
    <property type="evidence" value="ECO:0007669"/>
    <property type="project" value="UniProtKB-UniRule"/>
</dbReference>
<dbReference type="Proteomes" id="UP000600139">
    <property type="component" value="Unassembled WGS sequence"/>
</dbReference>
<dbReference type="RefSeq" id="WP_200350782.1">
    <property type="nucleotide sequence ID" value="NZ_BAABHZ010000007.1"/>
</dbReference>
<protein>
    <recommendedName>
        <fullName evidence="3 10">Lipid-A-disaccharide synthase</fullName>
        <ecNumber evidence="2 10">2.4.1.182</ecNumber>
    </recommendedName>
</protein>
<comment type="catalytic activity">
    <reaction evidence="9">
        <text>a lipid X + a UDP-2-N,3-O-bis[(3R)-3-hydroxyacyl]-alpha-D-glucosamine = a lipid A disaccharide + UDP + H(+)</text>
        <dbReference type="Rhea" id="RHEA:67828"/>
        <dbReference type="ChEBI" id="CHEBI:15378"/>
        <dbReference type="ChEBI" id="CHEBI:58223"/>
        <dbReference type="ChEBI" id="CHEBI:137748"/>
        <dbReference type="ChEBI" id="CHEBI:176338"/>
        <dbReference type="ChEBI" id="CHEBI:176343"/>
        <dbReference type="EC" id="2.4.1.182"/>
    </reaction>
</comment>
<keyword evidence="6 11" id="KW-0328">Glycosyltransferase</keyword>
<dbReference type="Pfam" id="PF02684">
    <property type="entry name" value="LpxB"/>
    <property type="match status" value="1"/>
</dbReference>
<evidence type="ECO:0000256" key="1">
    <source>
        <dbReference type="ARBA" id="ARBA00002056"/>
    </source>
</evidence>
<keyword evidence="7 11" id="KW-0808">Transferase</keyword>
<evidence type="ECO:0000256" key="2">
    <source>
        <dbReference type="ARBA" id="ARBA00012687"/>
    </source>
</evidence>
<dbReference type="EC" id="2.4.1.182" evidence="2 10"/>
<reference evidence="11" key="1">
    <citation type="submission" date="2021-01" db="EMBL/GenBank/DDBJ databases">
        <title>Modified the classification status of verrucomicrobia.</title>
        <authorList>
            <person name="Feng X."/>
        </authorList>
    </citation>
    <scope>NUCLEOTIDE SEQUENCE</scope>
    <source>
        <strain evidence="11">JCM 18052</strain>
    </source>
</reference>
<comment type="caution">
    <text evidence="11">The sequence shown here is derived from an EMBL/GenBank/DDBJ whole genome shotgun (WGS) entry which is preliminary data.</text>
</comment>
<accession>A0A934R5H0</accession>
<dbReference type="GO" id="GO:0009245">
    <property type="term" value="P:lipid A biosynthetic process"/>
    <property type="evidence" value="ECO:0007669"/>
    <property type="project" value="UniProtKB-UniRule"/>
</dbReference>
<evidence type="ECO:0000256" key="8">
    <source>
        <dbReference type="ARBA" id="ARBA00023098"/>
    </source>
</evidence>
<organism evidence="11 12">
    <name type="scientific">Luteolibacter yonseiensis</name>
    <dbReference type="NCBI Taxonomy" id="1144680"/>
    <lineage>
        <taxon>Bacteria</taxon>
        <taxon>Pseudomonadati</taxon>
        <taxon>Verrucomicrobiota</taxon>
        <taxon>Verrucomicrobiia</taxon>
        <taxon>Verrucomicrobiales</taxon>
        <taxon>Verrucomicrobiaceae</taxon>
        <taxon>Luteolibacter</taxon>
    </lineage>
</organism>
<keyword evidence="4" id="KW-0444">Lipid biosynthesis</keyword>
<gene>
    <name evidence="11" type="primary">lpxB</name>
    <name evidence="11" type="ORF">JIN84_09340</name>
</gene>
<evidence type="ECO:0000313" key="12">
    <source>
        <dbReference type="Proteomes" id="UP000600139"/>
    </source>
</evidence>
<evidence type="ECO:0000313" key="11">
    <source>
        <dbReference type="EMBL" id="MBK1815820.1"/>
    </source>
</evidence>
<evidence type="ECO:0000256" key="10">
    <source>
        <dbReference type="NCBIfam" id="TIGR00215"/>
    </source>
</evidence>
<evidence type="ECO:0000256" key="6">
    <source>
        <dbReference type="ARBA" id="ARBA00022676"/>
    </source>
</evidence>
<keyword evidence="12" id="KW-1185">Reference proteome</keyword>
<evidence type="ECO:0000256" key="7">
    <source>
        <dbReference type="ARBA" id="ARBA00022679"/>
    </source>
</evidence>
<proteinExistence type="predicted"/>
<dbReference type="GO" id="GO:0016020">
    <property type="term" value="C:membrane"/>
    <property type="evidence" value="ECO:0007669"/>
    <property type="project" value="GOC"/>
</dbReference>
<keyword evidence="5" id="KW-0441">Lipid A biosynthesis</keyword>
<dbReference type="NCBIfam" id="TIGR00215">
    <property type="entry name" value="lpxB"/>
    <property type="match status" value="1"/>
</dbReference>
<evidence type="ECO:0000256" key="3">
    <source>
        <dbReference type="ARBA" id="ARBA00020902"/>
    </source>
</evidence>
<evidence type="ECO:0000256" key="9">
    <source>
        <dbReference type="ARBA" id="ARBA00048975"/>
    </source>
</evidence>
<keyword evidence="8" id="KW-0443">Lipid metabolism</keyword>
<evidence type="ECO:0000256" key="4">
    <source>
        <dbReference type="ARBA" id="ARBA00022516"/>
    </source>
</evidence>
<dbReference type="AlphaFoldDB" id="A0A934R5H0"/>
<evidence type="ECO:0000256" key="5">
    <source>
        <dbReference type="ARBA" id="ARBA00022556"/>
    </source>
</evidence>
<dbReference type="InterPro" id="IPR003835">
    <property type="entry name" value="Glyco_trans_19"/>
</dbReference>